<sequence length="38" mass="4087">MPSARAAVRQALVLAFGVPEDRWPFDPHGTPEPARATA</sequence>
<evidence type="ECO:0000313" key="1">
    <source>
        <dbReference type="EMBL" id="CAA9298248.1"/>
    </source>
</evidence>
<gene>
    <name evidence="1" type="ORF">AVDCRST_MAG63-4986</name>
</gene>
<proteinExistence type="predicted"/>
<name>A0A6J4K9B3_9BACT</name>
<dbReference type="AlphaFoldDB" id="A0A6J4K9B3"/>
<protein>
    <submittedName>
        <fullName evidence="1">Uncharacterized protein</fullName>
    </submittedName>
</protein>
<accession>A0A6J4K9B3</accession>
<organism evidence="1">
    <name type="scientific">uncultured Armatimonadetes bacterium</name>
    <dbReference type="NCBI Taxonomy" id="157466"/>
    <lineage>
        <taxon>Bacteria</taxon>
        <taxon>Bacillati</taxon>
        <taxon>Armatimonadota</taxon>
        <taxon>environmental samples</taxon>
    </lineage>
</organism>
<dbReference type="EMBL" id="CADCTO010000693">
    <property type="protein sequence ID" value="CAA9298248.1"/>
    <property type="molecule type" value="Genomic_DNA"/>
</dbReference>
<reference evidence="1" key="1">
    <citation type="submission" date="2020-02" db="EMBL/GenBank/DDBJ databases">
        <authorList>
            <person name="Meier V. D."/>
        </authorList>
    </citation>
    <scope>NUCLEOTIDE SEQUENCE</scope>
    <source>
        <strain evidence="1">AVDCRST_MAG63</strain>
    </source>
</reference>